<dbReference type="Pfam" id="PF01529">
    <property type="entry name" value="DHHC"/>
    <property type="match status" value="1"/>
</dbReference>
<protein>
    <recommendedName>
        <fullName evidence="7">Palmitoyltransferase</fullName>
        <ecNumber evidence="7">2.3.1.225</ecNumber>
    </recommendedName>
</protein>
<evidence type="ECO:0000313" key="9">
    <source>
        <dbReference type="EMBL" id="CAI2380983.1"/>
    </source>
</evidence>
<feature type="transmembrane region" description="Helical" evidence="7">
    <location>
        <begin position="190"/>
        <end position="212"/>
    </location>
</feature>
<organism evidence="9 10">
    <name type="scientific">Euplotes crassus</name>
    <dbReference type="NCBI Taxonomy" id="5936"/>
    <lineage>
        <taxon>Eukaryota</taxon>
        <taxon>Sar</taxon>
        <taxon>Alveolata</taxon>
        <taxon>Ciliophora</taxon>
        <taxon>Intramacronucleata</taxon>
        <taxon>Spirotrichea</taxon>
        <taxon>Hypotrichia</taxon>
        <taxon>Euplotida</taxon>
        <taxon>Euplotidae</taxon>
        <taxon>Moneuplotes</taxon>
    </lineage>
</organism>
<gene>
    <name evidence="9" type="ORF">ECRASSUSDP1_LOCUS22427</name>
</gene>
<keyword evidence="5 7" id="KW-0472">Membrane</keyword>
<evidence type="ECO:0000256" key="2">
    <source>
        <dbReference type="ARBA" id="ARBA00022679"/>
    </source>
</evidence>
<proteinExistence type="inferred from homology"/>
<keyword evidence="4 7" id="KW-1133">Transmembrane helix</keyword>
<dbReference type="GO" id="GO:0016020">
    <property type="term" value="C:membrane"/>
    <property type="evidence" value="ECO:0007669"/>
    <property type="project" value="UniProtKB-SubCell"/>
</dbReference>
<dbReference type="Proteomes" id="UP001295684">
    <property type="component" value="Unassembled WGS sequence"/>
</dbReference>
<comment type="caution">
    <text evidence="9">The sequence shown here is derived from an EMBL/GenBank/DDBJ whole genome shotgun (WGS) entry which is preliminary data.</text>
</comment>
<dbReference type="PROSITE" id="PS50216">
    <property type="entry name" value="DHHC"/>
    <property type="match status" value="1"/>
</dbReference>
<evidence type="ECO:0000313" key="10">
    <source>
        <dbReference type="Proteomes" id="UP001295684"/>
    </source>
</evidence>
<keyword evidence="3 7" id="KW-0812">Transmembrane</keyword>
<evidence type="ECO:0000259" key="8">
    <source>
        <dbReference type="Pfam" id="PF01529"/>
    </source>
</evidence>
<keyword evidence="2 7" id="KW-0808">Transferase</keyword>
<evidence type="ECO:0000256" key="7">
    <source>
        <dbReference type="RuleBase" id="RU079119"/>
    </source>
</evidence>
<feature type="transmembrane region" description="Helical" evidence="7">
    <location>
        <begin position="97"/>
        <end position="119"/>
    </location>
</feature>
<keyword evidence="10" id="KW-1185">Reference proteome</keyword>
<evidence type="ECO:0000256" key="6">
    <source>
        <dbReference type="ARBA" id="ARBA00023315"/>
    </source>
</evidence>
<dbReference type="EC" id="2.3.1.225" evidence="7"/>
<evidence type="ECO:0000256" key="3">
    <source>
        <dbReference type="ARBA" id="ARBA00022692"/>
    </source>
</evidence>
<feature type="domain" description="Palmitoyltransferase DHHC" evidence="8">
    <location>
        <begin position="138"/>
        <end position="207"/>
    </location>
</feature>
<evidence type="ECO:0000256" key="1">
    <source>
        <dbReference type="ARBA" id="ARBA00004141"/>
    </source>
</evidence>
<name>A0AAD1XWX6_EUPCR</name>
<dbReference type="PANTHER" id="PTHR12246">
    <property type="entry name" value="PALMITOYLTRANSFERASE ZDHHC16"/>
    <property type="match status" value="1"/>
</dbReference>
<comment type="subcellular location">
    <subcellularLocation>
        <location evidence="1">Membrane</location>
        <topology evidence="1">Multi-pass membrane protein</topology>
    </subcellularLocation>
</comment>
<dbReference type="InterPro" id="IPR001594">
    <property type="entry name" value="Palmitoyltrfase_DHHC"/>
</dbReference>
<dbReference type="GO" id="GO:0019706">
    <property type="term" value="F:protein-cysteine S-palmitoyltransferase activity"/>
    <property type="evidence" value="ECO:0007669"/>
    <property type="project" value="UniProtKB-EC"/>
</dbReference>
<evidence type="ECO:0000256" key="5">
    <source>
        <dbReference type="ARBA" id="ARBA00023136"/>
    </source>
</evidence>
<comment type="catalytic activity">
    <reaction evidence="7">
        <text>L-cysteinyl-[protein] + hexadecanoyl-CoA = S-hexadecanoyl-L-cysteinyl-[protein] + CoA</text>
        <dbReference type="Rhea" id="RHEA:36683"/>
        <dbReference type="Rhea" id="RHEA-COMP:10131"/>
        <dbReference type="Rhea" id="RHEA-COMP:11032"/>
        <dbReference type="ChEBI" id="CHEBI:29950"/>
        <dbReference type="ChEBI" id="CHEBI:57287"/>
        <dbReference type="ChEBI" id="CHEBI:57379"/>
        <dbReference type="ChEBI" id="CHEBI:74151"/>
        <dbReference type="EC" id="2.3.1.225"/>
    </reaction>
</comment>
<accession>A0AAD1XWX6</accession>
<keyword evidence="6 7" id="KW-0012">Acyltransferase</keyword>
<dbReference type="EMBL" id="CAMPGE010022999">
    <property type="protein sequence ID" value="CAI2380983.1"/>
    <property type="molecule type" value="Genomic_DNA"/>
</dbReference>
<comment type="domain">
    <text evidence="7">The DHHC domain is required for palmitoyltransferase activity.</text>
</comment>
<feature type="transmembrane region" description="Helical" evidence="7">
    <location>
        <begin position="70"/>
        <end position="90"/>
    </location>
</feature>
<reference evidence="9" key="1">
    <citation type="submission" date="2023-07" db="EMBL/GenBank/DDBJ databases">
        <authorList>
            <consortium name="AG Swart"/>
            <person name="Singh M."/>
            <person name="Singh A."/>
            <person name="Seah K."/>
            <person name="Emmerich C."/>
        </authorList>
    </citation>
    <scope>NUCLEOTIDE SEQUENCE</scope>
    <source>
        <strain evidence="9">DP1</strain>
    </source>
</reference>
<evidence type="ECO:0000256" key="4">
    <source>
        <dbReference type="ARBA" id="ARBA00022989"/>
    </source>
</evidence>
<dbReference type="AlphaFoldDB" id="A0AAD1XWX6"/>
<dbReference type="InterPro" id="IPR039859">
    <property type="entry name" value="PFA4/ZDH16/20/ERF2-like"/>
</dbReference>
<comment type="similarity">
    <text evidence="7">Belongs to the DHHC palmitoyltransferase family.</text>
</comment>
<sequence length="216" mass="25014">MNNYANFDIDSTIAEEERYEQTENIKTQQALTQMKECSKIENRGPPRIFGRTLVLCRYRNKALVTIGPDFVYTLCLIVSIILVSAGFCWLSLLVSHLLCYIGILISSCLLVSFLLTALISPGHPSFEIKKEYFKKVKEDRRYWCQICKLFSTDRSLHCPDCNCCVSEMDHHCVWVGKCIGKWNLHLFQSFITFGFIFFVYLFTSMIIVSLLIEDNK</sequence>